<gene>
    <name evidence="2" type="ORF">DDF65_08940</name>
</gene>
<evidence type="ECO:0000256" key="1">
    <source>
        <dbReference type="SAM" id="Phobius"/>
    </source>
</evidence>
<sequence length="200" mass="21434">MVLLDWTSLAAPLCLFVIGVAIAAPMGRPWIDEVPRAVTAGASCALFVGLASGGLTTGGSWNRILVVFALCLAVAKAGGFSFQARPRWGWIAVAFAATLALFALDHQRAAAEAASELPLVADNLAAAVADGRTDGQAIYAELLAHLRQPDRLWWVWPVLLAGLLPVGRFVAWHGLAFIRRRDVGRSRKAWFRHPANLSSD</sequence>
<keyword evidence="3" id="KW-1185">Reference proteome</keyword>
<evidence type="ECO:0000313" key="2">
    <source>
        <dbReference type="EMBL" id="PVM83664.1"/>
    </source>
</evidence>
<dbReference type="EMBL" id="QDKP01000029">
    <property type="protein sequence ID" value="PVM83664.1"/>
    <property type="molecule type" value="Genomic_DNA"/>
</dbReference>
<protein>
    <submittedName>
        <fullName evidence="2">Uncharacterized protein</fullName>
    </submittedName>
</protein>
<accession>A0A2T9JIZ6</accession>
<feature type="transmembrane region" description="Helical" evidence="1">
    <location>
        <begin position="37"/>
        <end position="55"/>
    </location>
</feature>
<keyword evidence="1" id="KW-0812">Transmembrane</keyword>
<organism evidence="2 3">
    <name type="scientific">Caulobacter radicis</name>
    <dbReference type="NCBI Taxonomy" id="2172650"/>
    <lineage>
        <taxon>Bacteria</taxon>
        <taxon>Pseudomonadati</taxon>
        <taxon>Pseudomonadota</taxon>
        <taxon>Alphaproteobacteria</taxon>
        <taxon>Caulobacterales</taxon>
        <taxon>Caulobacteraceae</taxon>
        <taxon>Caulobacter</taxon>
    </lineage>
</organism>
<name>A0A2T9JIZ6_9CAUL</name>
<evidence type="ECO:0000313" key="3">
    <source>
        <dbReference type="Proteomes" id="UP000244913"/>
    </source>
</evidence>
<comment type="caution">
    <text evidence="2">The sequence shown here is derived from an EMBL/GenBank/DDBJ whole genome shotgun (WGS) entry which is preliminary data.</text>
</comment>
<dbReference type="AlphaFoldDB" id="A0A2T9JIZ6"/>
<keyword evidence="1" id="KW-1133">Transmembrane helix</keyword>
<dbReference type="RefSeq" id="WP_116566500.1">
    <property type="nucleotide sequence ID" value="NZ_QDKP01000029.1"/>
</dbReference>
<keyword evidence="1" id="KW-0472">Membrane</keyword>
<feature type="transmembrane region" description="Helical" evidence="1">
    <location>
        <begin position="61"/>
        <end position="81"/>
    </location>
</feature>
<proteinExistence type="predicted"/>
<reference evidence="2 3" key="1">
    <citation type="submission" date="2018-04" db="EMBL/GenBank/DDBJ databases">
        <title>The genome sequence of Caulobacter sp. 736.</title>
        <authorList>
            <person name="Gao J."/>
            <person name="Sun J."/>
        </authorList>
    </citation>
    <scope>NUCLEOTIDE SEQUENCE [LARGE SCALE GENOMIC DNA]</scope>
    <source>
        <strain evidence="2 3">736</strain>
    </source>
</reference>
<feature type="transmembrane region" description="Helical" evidence="1">
    <location>
        <begin position="6"/>
        <end position="25"/>
    </location>
</feature>
<dbReference type="Proteomes" id="UP000244913">
    <property type="component" value="Unassembled WGS sequence"/>
</dbReference>
<feature type="transmembrane region" description="Helical" evidence="1">
    <location>
        <begin position="153"/>
        <end position="178"/>
    </location>
</feature>
<feature type="transmembrane region" description="Helical" evidence="1">
    <location>
        <begin position="88"/>
        <end position="104"/>
    </location>
</feature>